<organism evidence="6 7">
    <name type="scientific">Oceanobacillus halophilus</name>
    <dbReference type="NCBI Taxonomy" id="930130"/>
    <lineage>
        <taxon>Bacteria</taxon>
        <taxon>Bacillati</taxon>
        <taxon>Bacillota</taxon>
        <taxon>Bacilli</taxon>
        <taxon>Bacillales</taxon>
        <taxon>Bacillaceae</taxon>
        <taxon>Oceanobacillus</taxon>
    </lineage>
</organism>
<sequence length="210" mass="22198">MKIILVGNGGHSKVIQDIIASIRNSKVVAILDDKYEMQFEEGGILYGPLSLINSILVEKDFRVMVAIGDNAIRKKVIKSLNLQMKQYAIIIHPTAVISPTATIGYGTVVMPKAVINAETSIGSHCIVNTSSIVEHENKIADYVHISPNATSTGNVTIGEGGHLGASSVIIPGITVGNWSVIGAGSTVINNVPAYSKAVGSPSRIIDKIKL</sequence>
<dbReference type="InterPro" id="IPR050179">
    <property type="entry name" value="Trans_hexapeptide_repeat"/>
</dbReference>
<proteinExistence type="predicted"/>
<dbReference type="EMBL" id="RBZP01000006">
    <property type="protein sequence ID" value="RKQ33498.1"/>
    <property type="molecule type" value="Genomic_DNA"/>
</dbReference>
<dbReference type="PANTHER" id="PTHR43300:SF7">
    <property type="entry name" value="UDP-N-ACETYLBACILLOSAMINE N-ACETYLTRANSFERASE"/>
    <property type="match status" value="1"/>
</dbReference>
<dbReference type="Pfam" id="PF17836">
    <property type="entry name" value="PglD_N"/>
    <property type="match status" value="1"/>
</dbReference>
<evidence type="ECO:0000256" key="2">
    <source>
        <dbReference type="ARBA" id="ARBA00022737"/>
    </source>
</evidence>
<feature type="site" description="Increases basicity of active site His" evidence="3">
    <location>
        <position position="136"/>
    </location>
</feature>
<evidence type="ECO:0000256" key="3">
    <source>
        <dbReference type="PIRSR" id="PIRSR620019-1"/>
    </source>
</evidence>
<feature type="active site" description="Proton acceptor" evidence="3">
    <location>
        <position position="135"/>
    </location>
</feature>
<dbReference type="InterPro" id="IPR041561">
    <property type="entry name" value="PglD_N"/>
</dbReference>
<dbReference type="AlphaFoldDB" id="A0A495A3G9"/>
<dbReference type="PANTHER" id="PTHR43300">
    <property type="entry name" value="ACETYLTRANSFERASE"/>
    <property type="match status" value="1"/>
</dbReference>
<dbReference type="Gene3D" id="3.40.50.20">
    <property type="match status" value="1"/>
</dbReference>
<dbReference type="InterPro" id="IPR011004">
    <property type="entry name" value="Trimer_LpxA-like_sf"/>
</dbReference>
<dbReference type="SUPFAM" id="SSF51161">
    <property type="entry name" value="Trimeric LpxA-like enzymes"/>
    <property type="match status" value="1"/>
</dbReference>
<accession>A0A495A3G9</accession>
<dbReference type="CDD" id="cd03360">
    <property type="entry name" value="LbH_AT_putative"/>
    <property type="match status" value="1"/>
</dbReference>
<keyword evidence="2" id="KW-0677">Repeat</keyword>
<feature type="binding site" evidence="4">
    <location>
        <position position="68"/>
    </location>
    <ligand>
        <name>substrate</name>
    </ligand>
</feature>
<protein>
    <submittedName>
        <fullName evidence="6">Acetyltransferase</fullName>
    </submittedName>
</protein>
<dbReference type="InterPro" id="IPR020019">
    <property type="entry name" value="AcTrfase_PglD-like"/>
</dbReference>
<evidence type="ECO:0000259" key="5">
    <source>
        <dbReference type="Pfam" id="PF17836"/>
    </source>
</evidence>
<keyword evidence="1 6" id="KW-0808">Transferase</keyword>
<gene>
    <name evidence="6" type="ORF">D8M06_09820</name>
</gene>
<keyword evidence="7" id="KW-1185">Reference proteome</keyword>
<feature type="domain" description="PglD N-terminal" evidence="5">
    <location>
        <begin position="2"/>
        <end position="80"/>
    </location>
</feature>
<evidence type="ECO:0000313" key="6">
    <source>
        <dbReference type="EMBL" id="RKQ33498.1"/>
    </source>
</evidence>
<evidence type="ECO:0000256" key="4">
    <source>
        <dbReference type="PIRSR" id="PIRSR620019-2"/>
    </source>
</evidence>
<dbReference type="OrthoDB" id="9794407at2"/>
<dbReference type="GO" id="GO:0016740">
    <property type="term" value="F:transferase activity"/>
    <property type="evidence" value="ECO:0007669"/>
    <property type="project" value="UniProtKB-KW"/>
</dbReference>
<evidence type="ECO:0000313" key="7">
    <source>
        <dbReference type="Proteomes" id="UP000269301"/>
    </source>
</evidence>
<dbReference type="Proteomes" id="UP000269301">
    <property type="component" value="Unassembled WGS sequence"/>
</dbReference>
<dbReference type="RefSeq" id="WP_121204229.1">
    <property type="nucleotide sequence ID" value="NZ_RBZP01000006.1"/>
</dbReference>
<feature type="binding site" evidence="4">
    <location>
        <position position="144"/>
    </location>
    <ligand>
        <name>acetyl-CoA</name>
        <dbReference type="ChEBI" id="CHEBI:57288"/>
    </ligand>
</feature>
<name>A0A495A3G9_9BACI</name>
<evidence type="ECO:0000256" key="1">
    <source>
        <dbReference type="ARBA" id="ARBA00022679"/>
    </source>
</evidence>
<dbReference type="Gene3D" id="2.160.10.10">
    <property type="entry name" value="Hexapeptide repeat proteins"/>
    <property type="match status" value="1"/>
</dbReference>
<comment type="caution">
    <text evidence="6">The sequence shown here is derived from an EMBL/GenBank/DDBJ whole genome shotgun (WGS) entry which is preliminary data.</text>
</comment>
<dbReference type="NCBIfam" id="TIGR03570">
    <property type="entry name" value="NeuD_NnaD"/>
    <property type="match status" value="1"/>
</dbReference>
<dbReference type="PROSITE" id="PS00101">
    <property type="entry name" value="HEXAPEP_TRANSFERASES"/>
    <property type="match status" value="1"/>
</dbReference>
<dbReference type="InterPro" id="IPR018357">
    <property type="entry name" value="Hexapep_transf_CS"/>
</dbReference>
<reference evidence="6 7" key="1">
    <citation type="journal article" date="2016" name="Int. J. Syst. Evol. Microbiol.">
        <title>Oceanobacillus halophilus sp. nov., a novel moderately halophilic bacterium from a hypersaline lake.</title>
        <authorList>
            <person name="Amoozegar M.A."/>
            <person name="Bagheri M."/>
            <person name="Makhdoumi A."/>
            <person name="Nikou M.M."/>
            <person name="Fazeli S.A.S."/>
            <person name="Schumann P."/>
            <person name="Sproer C."/>
            <person name="Sanchez-Porro C."/>
            <person name="Ventosa A."/>
        </authorList>
    </citation>
    <scope>NUCLEOTIDE SEQUENCE [LARGE SCALE GENOMIC DNA]</scope>
    <source>
        <strain evidence="6 7">DSM 23996</strain>
    </source>
</reference>